<dbReference type="Proteomes" id="UP001374535">
    <property type="component" value="Chromosome 9"/>
</dbReference>
<dbReference type="EMBL" id="CP144692">
    <property type="protein sequence ID" value="WVY98984.1"/>
    <property type="molecule type" value="Genomic_DNA"/>
</dbReference>
<name>A0AAQ3MY97_VIGMU</name>
<organism evidence="1 2">
    <name type="scientific">Vigna mungo</name>
    <name type="common">Black gram</name>
    <name type="synonym">Phaseolus mungo</name>
    <dbReference type="NCBI Taxonomy" id="3915"/>
    <lineage>
        <taxon>Eukaryota</taxon>
        <taxon>Viridiplantae</taxon>
        <taxon>Streptophyta</taxon>
        <taxon>Embryophyta</taxon>
        <taxon>Tracheophyta</taxon>
        <taxon>Spermatophyta</taxon>
        <taxon>Magnoliopsida</taxon>
        <taxon>eudicotyledons</taxon>
        <taxon>Gunneridae</taxon>
        <taxon>Pentapetalae</taxon>
        <taxon>rosids</taxon>
        <taxon>fabids</taxon>
        <taxon>Fabales</taxon>
        <taxon>Fabaceae</taxon>
        <taxon>Papilionoideae</taxon>
        <taxon>50 kb inversion clade</taxon>
        <taxon>NPAAA clade</taxon>
        <taxon>indigoferoid/millettioid clade</taxon>
        <taxon>Phaseoleae</taxon>
        <taxon>Vigna</taxon>
    </lineage>
</organism>
<evidence type="ECO:0000313" key="2">
    <source>
        <dbReference type="Proteomes" id="UP001374535"/>
    </source>
</evidence>
<reference evidence="1 2" key="1">
    <citation type="journal article" date="2023" name="Life. Sci Alliance">
        <title>Evolutionary insights into 3D genome organization and epigenetic landscape of Vigna mungo.</title>
        <authorList>
            <person name="Junaid A."/>
            <person name="Singh B."/>
            <person name="Bhatia S."/>
        </authorList>
    </citation>
    <scope>NUCLEOTIDE SEQUENCE [LARGE SCALE GENOMIC DNA]</scope>
    <source>
        <strain evidence="1">Urdbean</strain>
    </source>
</reference>
<gene>
    <name evidence="1" type="ORF">V8G54_031135</name>
</gene>
<evidence type="ECO:0000313" key="1">
    <source>
        <dbReference type="EMBL" id="WVY98984.1"/>
    </source>
</evidence>
<dbReference type="AlphaFoldDB" id="A0AAQ3MY97"/>
<proteinExistence type="predicted"/>
<sequence length="107" mass="12220">MAIKDAKSIDILLITNTGQNEMCILHSLPSSTGSIRSPRQYWVVYRRLVIKLTRSYQIRIICTSGSQMFTTCGPTKTLLISLKVFSVVHRLINMQVNRSDINIFFLL</sequence>
<protein>
    <submittedName>
        <fullName evidence="1">Uncharacterized protein</fullName>
    </submittedName>
</protein>
<accession>A0AAQ3MY97</accession>
<keyword evidence="2" id="KW-1185">Reference proteome</keyword>